<name>A0ABW0BK42_9ACTN</name>
<keyword evidence="1" id="KW-1133">Transmembrane helix</keyword>
<dbReference type="RefSeq" id="WP_378590426.1">
    <property type="nucleotide sequence ID" value="NZ_JBHSKD010000011.1"/>
</dbReference>
<accession>A0ABW0BK42</accession>
<reference evidence="3" key="1">
    <citation type="journal article" date="2019" name="Int. J. Syst. Evol. Microbiol.">
        <title>The Global Catalogue of Microorganisms (GCM) 10K type strain sequencing project: providing services to taxonomists for standard genome sequencing and annotation.</title>
        <authorList>
            <consortium name="The Broad Institute Genomics Platform"/>
            <consortium name="The Broad Institute Genome Sequencing Center for Infectious Disease"/>
            <person name="Wu L."/>
            <person name="Ma J."/>
        </authorList>
    </citation>
    <scope>NUCLEOTIDE SEQUENCE [LARGE SCALE GENOMIC DNA]</scope>
    <source>
        <strain evidence="3">DFY41</strain>
    </source>
</reference>
<feature type="transmembrane region" description="Helical" evidence="1">
    <location>
        <begin position="84"/>
        <end position="104"/>
    </location>
</feature>
<gene>
    <name evidence="2" type="ORF">ACFPGP_12090</name>
</gene>
<protein>
    <submittedName>
        <fullName evidence="2">Uncharacterized protein</fullName>
    </submittedName>
</protein>
<sequence>MRTLLHVLVALGLLVVGVVTAVAVVALHQLWWGLVLGLAATLTTLVALPPGWWTRLAFAVGWVGLVAYVVPARPSGSYLVPGNAAGYLLLGAGLVVLLLAVATVRPARRDEPDDGLPAP</sequence>
<proteinExistence type="predicted"/>
<feature type="transmembrane region" description="Helical" evidence="1">
    <location>
        <begin position="56"/>
        <end position="72"/>
    </location>
</feature>
<dbReference type="Proteomes" id="UP001596087">
    <property type="component" value="Unassembled WGS sequence"/>
</dbReference>
<evidence type="ECO:0000313" key="3">
    <source>
        <dbReference type="Proteomes" id="UP001596087"/>
    </source>
</evidence>
<evidence type="ECO:0000256" key="1">
    <source>
        <dbReference type="SAM" id="Phobius"/>
    </source>
</evidence>
<organism evidence="2 3">
    <name type="scientific">Nocardioides taihuensis</name>
    <dbReference type="NCBI Taxonomy" id="1835606"/>
    <lineage>
        <taxon>Bacteria</taxon>
        <taxon>Bacillati</taxon>
        <taxon>Actinomycetota</taxon>
        <taxon>Actinomycetes</taxon>
        <taxon>Propionibacteriales</taxon>
        <taxon>Nocardioidaceae</taxon>
        <taxon>Nocardioides</taxon>
    </lineage>
</organism>
<keyword evidence="1" id="KW-0472">Membrane</keyword>
<comment type="caution">
    <text evidence="2">The sequence shown here is derived from an EMBL/GenBank/DDBJ whole genome shotgun (WGS) entry which is preliminary data.</text>
</comment>
<keyword evidence="1" id="KW-0812">Transmembrane</keyword>
<feature type="transmembrane region" description="Helical" evidence="1">
    <location>
        <begin position="31"/>
        <end position="49"/>
    </location>
</feature>
<evidence type="ECO:0000313" key="2">
    <source>
        <dbReference type="EMBL" id="MFC5177417.1"/>
    </source>
</evidence>
<keyword evidence="3" id="KW-1185">Reference proteome</keyword>
<dbReference type="EMBL" id="JBHSKD010000011">
    <property type="protein sequence ID" value="MFC5177417.1"/>
    <property type="molecule type" value="Genomic_DNA"/>
</dbReference>